<accession>A0A8H7K9W6</accession>
<name>A0A8H7K9W6_BIOOC</name>
<organism evidence="4 5">
    <name type="scientific">Bionectria ochroleuca</name>
    <name type="common">Gliocladium roseum</name>
    <dbReference type="NCBI Taxonomy" id="29856"/>
    <lineage>
        <taxon>Eukaryota</taxon>
        <taxon>Fungi</taxon>
        <taxon>Dikarya</taxon>
        <taxon>Ascomycota</taxon>
        <taxon>Pezizomycotina</taxon>
        <taxon>Sordariomycetes</taxon>
        <taxon>Hypocreomycetidae</taxon>
        <taxon>Hypocreales</taxon>
        <taxon>Bionectriaceae</taxon>
        <taxon>Clonostachys</taxon>
    </lineage>
</organism>
<evidence type="ECO:0000313" key="4">
    <source>
        <dbReference type="EMBL" id="KAF9748055.1"/>
    </source>
</evidence>
<dbReference type="GO" id="GO:0005524">
    <property type="term" value="F:ATP binding"/>
    <property type="evidence" value="ECO:0007669"/>
    <property type="project" value="InterPro"/>
</dbReference>
<dbReference type="InterPro" id="IPR014001">
    <property type="entry name" value="Helicase_ATP-bd"/>
</dbReference>
<dbReference type="Gene3D" id="3.40.50.300">
    <property type="entry name" value="P-loop containing nucleotide triphosphate hydrolases"/>
    <property type="match status" value="1"/>
</dbReference>
<evidence type="ECO:0000313" key="5">
    <source>
        <dbReference type="Proteomes" id="UP000616885"/>
    </source>
</evidence>
<evidence type="ECO:0000259" key="3">
    <source>
        <dbReference type="PROSITE" id="PS51192"/>
    </source>
</evidence>
<dbReference type="Proteomes" id="UP000616885">
    <property type="component" value="Unassembled WGS sequence"/>
</dbReference>
<dbReference type="PANTHER" id="PTHR13710">
    <property type="entry name" value="DNA HELICASE RECQ FAMILY MEMBER"/>
    <property type="match status" value="1"/>
</dbReference>
<dbReference type="Pfam" id="PF00270">
    <property type="entry name" value="DEAD"/>
    <property type="match status" value="1"/>
</dbReference>
<dbReference type="PROSITE" id="PS51192">
    <property type="entry name" value="HELICASE_ATP_BIND_1"/>
    <property type="match status" value="1"/>
</dbReference>
<gene>
    <name evidence="4" type="ORF">IM811_017560</name>
</gene>
<dbReference type="GO" id="GO:0043138">
    <property type="term" value="F:3'-5' DNA helicase activity"/>
    <property type="evidence" value="ECO:0007669"/>
    <property type="project" value="TreeGrafter"/>
</dbReference>
<reference evidence="4" key="1">
    <citation type="submission" date="2020-10" db="EMBL/GenBank/DDBJ databases">
        <title>High-Quality Genome Resource of Clonostachys rosea strain S41 by Oxford Nanopore Long-Read Sequencing.</title>
        <authorList>
            <person name="Wang H."/>
        </authorList>
    </citation>
    <scope>NUCLEOTIDE SEQUENCE</scope>
    <source>
        <strain evidence="4">S41</strain>
    </source>
</reference>
<dbReference type="SUPFAM" id="SSF52540">
    <property type="entry name" value="P-loop containing nucleoside triphosphate hydrolases"/>
    <property type="match status" value="1"/>
</dbReference>
<dbReference type="GO" id="GO:0005694">
    <property type="term" value="C:chromosome"/>
    <property type="evidence" value="ECO:0007669"/>
    <property type="project" value="TreeGrafter"/>
</dbReference>
<dbReference type="GO" id="GO:0009378">
    <property type="term" value="F:four-way junction helicase activity"/>
    <property type="evidence" value="ECO:0007669"/>
    <property type="project" value="TreeGrafter"/>
</dbReference>
<feature type="region of interest" description="Disordered" evidence="2">
    <location>
        <begin position="23"/>
        <end position="50"/>
    </location>
</feature>
<dbReference type="GO" id="GO:0000724">
    <property type="term" value="P:double-strand break repair via homologous recombination"/>
    <property type="evidence" value="ECO:0007669"/>
    <property type="project" value="TreeGrafter"/>
</dbReference>
<proteinExistence type="inferred from homology"/>
<feature type="domain" description="Helicase ATP-binding" evidence="3">
    <location>
        <begin position="87"/>
        <end position="231"/>
    </location>
</feature>
<protein>
    <recommendedName>
        <fullName evidence="3">Helicase ATP-binding domain-containing protein</fullName>
    </recommendedName>
</protein>
<comment type="caution">
    <text evidence="4">The sequence shown here is derived from an EMBL/GenBank/DDBJ whole genome shotgun (WGS) entry which is preliminary data.</text>
</comment>
<dbReference type="PANTHER" id="PTHR13710:SF120">
    <property type="entry name" value="BIFUNCTIONAL 3'-5' EXONUCLEASE_ATP-DEPENDENT HELICASE WRN"/>
    <property type="match status" value="1"/>
</dbReference>
<dbReference type="InterPro" id="IPR027417">
    <property type="entry name" value="P-loop_NTPase"/>
</dbReference>
<evidence type="ECO:0000256" key="2">
    <source>
        <dbReference type="SAM" id="MobiDB-lite"/>
    </source>
</evidence>
<dbReference type="EMBL" id="JADCTT010000009">
    <property type="protein sequence ID" value="KAF9748055.1"/>
    <property type="molecule type" value="Genomic_DNA"/>
</dbReference>
<dbReference type="GO" id="GO:0005737">
    <property type="term" value="C:cytoplasm"/>
    <property type="evidence" value="ECO:0007669"/>
    <property type="project" value="TreeGrafter"/>
</dbReference>
<sequence>MDACDEFSDDDLFDQVTENDILQLTGEKRARGNGEEASENPTKKPRPASNTAVQPLLFDESKAQLAQKLLVEKFQYKDFRHEQKSAINRILCGKNTLVIFPTGAGKSLCYQIPAIAFEEIDRQNEQRASGQSGITIVVSPLIALMKDQVDVLKKKGIAAELLVSSNDWSETKQIYDSIRQGTLRILYCAPERLNNEGFVESMTRVKGVFVSLPWMRLTASPSGDIRSARTI</sequence>
<dbReference type="InterPro" id="IPR011545">
    <property type="entry name" value="DEAD/DEAH_box_helicase_dom"/>
</dbReference>
<dbReference type="GO" id="GO:0003676">
    <property type="term" value="F:nucleic acid binding"/>
    <property type="evidence" value="ECO:0007669"/>
    <property type="project" value="InterPro"/>
</dbReference>
<comment type="similarity">
    <text evidence="1">Belongs to the helicase family. RecQ subfamily.</text>
</comment>
<evidence type="ECO:0000256" key="1">
    <source>
        <dbReference type="ARBA" id="ARBA00005446"/>
    </source>
</evidence>
<dbReference type="AlphaFoldDB" id="A0A8H7K9W6"/>
<dbReference type="GO" id="GO:0005634">
    <property type="term" value="C:nucleus"/>
    <property type="evidence" value="ECO:0007669"/>
    <property type="project" value="TreeGrafter"/>
</dbReference>